<dbReference type="KEGG" id="mhf:MHF_0529"/>
<reference key="2">
    <citation type="submission" date="2011-05" db="EMBL/GenBank/DDBJ databases">
        <title>The Genome of Mycoplasma haemofelis Strain Ohio2, a pathogenic hemoplasma of the cat.</title>
        <authorList>
            <person name="Santos A.P."/>
            <person name="Guimaraes A.M.S."/>
            <person name="SanMiguel P.J."/>
            <person name="Martin S.W."/>
            <person name="Messick J.B."/>
        </authorList>
    </citation>
    <scope>NUCLEOTIDE SEQUENCE</scope>
    <source>
        <strain>Ohio2</strain>
    </source>
</reference>
<organism evidence="1 2">
    <name type="scientific">Mycoplasma haemofelis (strain Ohio2)</name>
    <dbReference type="NCBI Taxonomy" id="859194"/>
    <lineage>
        <taxon>Bacteria</taxon>
        <taxon>Bacillati</taxon>
        <taxon>Mycoplasmatota</taxon>
        <taxon>Mollicutes</taxon>
        <taxon>Mycoplasmataceae</taxon>
        <taxon>Mycoplasma</taxon>
    </lineage>
</organism>
<protein>
    <submittedName>
        <fullName evidence="1">Uncharacterized protein</fullName>
    </submittedName>
</protein>
<sequence>MSKLAALILGIAGTAGTAGLGFLIAKNQKDETKKIKNNYPHAILTFSNNEGWNSKFQLLNSKETTHPTLKKAKAQFSNTSQSQELYKKGCNEIYDSEGTQYLDDFKTFCSKTNKDAITGSWISDAASVNTNWDKKLTSLKERNSGLSSEFLEVQSSLGSGSFDETARGKIKKACDDSHSEIYLGPNDIKTQSIKDFCLSEQT</sequence>
<reference evidence="1 2" key="1">
    <citation type="journal article" date="2011" name="J. Bacteriol.">
        <title>Complete genome sequences of two hemotropic Mycoplasmas, Mycoplasma haemofelis strain Ohio2 and Mycoplasma suis strain Illinois.</title>
        <authorList>
            <person name="Messick J.B."/>
            <person name="Santos A.P."/>
            <person name="Guimaraes A.M."/>
        </authorList>
    </citation>
    <scope>NUCLEOTIDE SEQUENCE [LARGE SCALE GENOMIC DNA]</scope>
    <source>
        <strain evidence="1 2">Ohio2</strain>
    </source>
</reference>
<evidence type="ECO:0000313" key="1">
    <source>
        <dbReference type="EMBL" id="AEG72801.1"/>
    </source>
</evidence>
<dbReference type="HOGENOM" id="CLU_096783_0_0_14"/>
<dbReference type="AlphaFoldDB" id="F6FHV3"/>
<dbReference type="EMBL" id="CP002808">
    <property type="protein sequence ID" value="AEG72801.1"/>
    <property type="molecule type" value="Genomic_DNA"/>
</dbReference>
<gene>
    <name evidence="1" type="ordered locus">MHF_0529</name>
</gene>
<dbReference type="BioCyc" id="MHAE859194:G1GR7-517-MONOMER"/>
<dbReference type="STRING" id="859194.MHF_0529"/>
<accession>F6FHV3</accession>
<evidence type="ECO:0000313" key="2">
    <source>
        <dbReference type="Proteomes" id="UP000007952"/>
    </source>
</evidence>
<proteinExistence type="predicted"/>
<name>F6FHV3_MYCHI</name>
<dbReference type="Proteomes" id="UP000007952">
    <property type="component" value="Chromosome"/>
</dbReference>